<evidence type="ECO:0000313" key="2">
    <source>
        <dbReference type="EMBL" id="GBN14376.1"/>
    </source>
</evidence>
<evidence type="ECO:0000256" key="1">
    <source>
        <dbReference type="SAM" id="Phobius"/>
    </source>
</evidence>
<gene>
    <name evidence="2" type="ORF">AVEN_259403_1</name>
</gene>
<accession>A0A4Y2LLF0</accession>
<name>A0A4Y2LLF0_ARAVE</name>
<keyword evidence="3" id="KW-1185">Reference proteome</keyword>
<organism evidence="2 3">
    <name type="scientific">Araneus ventricosus</name>
    <name type="common">Orbweaver spider</name>
    <name type="synonym">Epeira ventricosa</name>
    <dbReference type="NCBI Taxonomy" id="182803"/>
    <lineage>
        <taxon>Eukaryota</taxon>
        <taxon>Metazoa</taxon>
        <taxon>Ecdysozoa</taxon>
        <taxon>Arthropoda</taxon>
        <taxon>Chelicerata</taxon>
        <taxon>Arachnida</taxon>
        <taxon>Araneae</taxon>
        <taxon>Araneomorphae</taxon>
        <taxon>Entelegynae</taxon>
        <taxon>Araneoidea</taxon>
        <taxon>Araneidae</taxon>
        <taxon>Araneus</taxon>
    </lineage>
</organism>
<keyword evidence="1" id="KW-1133">Transmembrane helix</keyword>
<reference evidence="2 3" key="1">
    <citation type="journal article" date="2019" name="Sci. Rep.">
        <title>Orb-weaving spider Araneus ventricosus genome elucidates the spidroin gene catalogue.</title>
        <authorList>
            <person name="Kono N."/>
            <person name="Nakamura H."/>
            <person name="Ohtoshi R."/>
            <person name="Moran D.A.P."/>
            <person name="Shinohara A."/>
            <person name="Yoshida Y."/>
            <person name="Fujiwara M."/>
            <person name="Mori M."/>
            <person name="Tomita M."/>
            <person name="Arakawa K."/>
        </authorList>
    </citation>
    <scope>NUCLEOTIDE SEQUENCE [LARGE SCALE GENOMIC DNA]</scope>
</reference>
<protein>
    <submittedName>
        <fullName evidence="2">Uncharacterized protein</fullName>
    </submittedName>
</protein>
<dbReference type="AlphaFoldDB" id="A0A4Y2LLF0"/>
<sequence length="114" mass="12912">MSLICNSHIASEILLFLSHVVMVSFSAIHFRCWGFTVSLNSTGGTVLTTHTQSATDNIDSDSMLLMPEHLPTFLRNVRATPQTLEQQRFFVVPRRVIRRNIDKNHETRIMGTGL</sequence>
<dbReference type="EMBL" id="BGPR01005895">
    <property type="protein sequence ID" value="GBN14376.1"/>
    <property type="molecule type" value="Genomic_DNA"/>
</dbReference>
<comment type="caution">
    <text evidence="2">The sequence shown here is derived from an EMBL/GenBank/DDBJ whole genome shotgun (WGS) entry which is preliminary data.</text>
</comment>
<dbReference type="Proteomes" id="UP000499080">
    <property type="component" value="Unassembled WGS sequence"/>
</dbReference>
<proteinExistence type="predicted"/>
<feature type="transmembrane region" description="Helical" evidence="1">
    <location>
        <begin position="12"/>
        <end position="30"/>
    </location>
</feature>
<keyword evidence="1" id="KW-0812">Transmembrane</keyword>
<keyword evidence="1" id="KW-0472">Membrane</keyword>
<evidence type="ECO:0000313" key="3">
    <source>
        <dbReference type="Proteomes" id="UP000499080"/>
    </source>
</evidence>